<comment type="subcellular location">
    <subcellularLocation>
        <location evidence="1">Nucleus</location>
    </subcellularLocation>
</comment>
<evidence type="ECO:0000259" key="6">
    <source>
        <dbReference type="Pfam" id="PF08572"/>
    </source>
</evidence>
<dbReference type="CDD" id="cd24162">
    <property type="entry name" value="Prp3_C"/>
    <property type="match status" value="1"/>
</dbReference>
<dbReference type="GO" id="GO:0000398">
    <property type="term" value="P:mRNA splicing, via spliceosome"/>
    <property type="evidence" value="ECO:0007669"/>
    <property type="project" value="InterPro"/>
</dbReference>
<keyword evidence="4" id="KW-0539">Nucleus</keyword>
<gene>
    <name evidence="7" type="ORF">BE221DRAFT_144053</name>
</gene>
<dbReference type="eggNOG" id="KOG2769">
    <property type="taxonomic scope" value="Eukaryota"/>
</dbReference>
<evidence type="ECO:0000256" key="3">
    <source>
        <dbReference type="ARBA" id="ARBA00023187"/>
    </source>
</evidence>
<sequence>MAFCVVVYAWVSSERAVEEKPRVKPKLDKAALLKQKEALLKQKELAAKLKAKKEADEAKKASAAIGRPRAAPMALRLDAQGREVDERGNLVVHKVIESSALSANLKQQRAAAFAQAQAQAQAEMVAQIGSEYDDPRMRAFSGRSRKARSTLQFVEDGKFQKEADMHRLRLQFGDEKAKRITDRSEREKRHAAHMETLQKEAEMDPNLVPVGERPSVAKGASAARPIAPAAEVPDVEWWDKELLQNGTYDDVMNGNWNVNMDKFDVYVQHPVPIKPPLDGPAPAPQPLMLTKAEQKKLRTQRRVAREKEKQEMIRQGLIEPPKPKVKISNLMRVLKDEAVLDPTAMEREVREQMAEREQAHMDRNMARMLTPAERREKKMRKLLGNDASGEVHMRVYRIEDMSNTKNKFKVDINAQENHLTGVGIITETFTIVIVEGTAKSIRRYDKLMTRRIDWNASLNDDMEVDDDKKNKCTCVWKGVSTVHHLKRFTFEQLRSEAAARRYLSEVKLDHLFDAAYACVAVAEEDE</sequence>
<dbReference type="InterPro" id="IPR013881">
    <property type="entry name" value="Pre-mRNA_splic_Prp3_dom"/>
</dbReference>
<dbReference type="InterPro" id="IPR027104">
    <property type="entry name" value="Prp3"/>
</dbReference>
<protein>
    <submittedName>
        <fullName evidence="7">Pre-mRNA processing factor 3-domain-containing protein</fullName>
    </submittedName>
</protein>
<dbReference type="EMBL" id="KZ155774">
    <property type="protein sequence ID" value="OUS48314.1"/>
    <property type="molecule type" value="Genomic_DNA"/>
</dbReference>
<dbReference type="GO" id="GO:0046540">
    <property type="term" value="C:U4/U6 x U5 tri-snRNP complex"/>
    <property type="evidence" value="ECO:0007669"/>
    <property type="project" value="InterPro"/>
</dbReference>
<accession>A0A1Y5IJJ9</accession>
<dbReference type="AlphaFoldDB" id="A0A1Y5IJJ9"/>
<dbReference type="Pfam" id="PF06544">
    <property type="entry name" value="Prp3_C"/>
    <property type="match status" value="1"/>
</dbReference>
<dbReference type="PANTHER" id="PTHR14212">
    <property type="entry name" value="U4/U6-ASSOCIATED RNA SPLICING FACTOR-RELATED"/>
    <property type="match status" value="1"/>
</dbReference>
<evidence type="ECO:0000313" key="7">
    <source>
        <dbReference type="EMBL" id="OUS48314.1"/>
    </source>
</evidence>
<dbReference type="Pfam" id="PF08572">
    <property type="entry name" value="PRP3"/>
    <property type="match status" value="1"/>
</dbReference>
<evidence type="ECO:0000256" key="4">
    <source>
        <dbReference type="ARBA" id="ARBA00023242"/>
    </source>
</evidence>
<keyword evidence="2" id="KW-0507">mRNA processing</keyword>
<evidence type="ECO:0000259" key="5">
    <source>
        <dbReference type="Pfam" id="PF06544"/>
    </source>
</evidence>
<feature type="domain" description="Pre-mRNA-splicing factor 3" evidence="6">
    <location>
        <begin position="131"/>
        <end position="370"/>
    </location>
</feature>
<keyword evidence="3" id="KW-0508">mRNA splicing</keyword>
<dbReference type="InterPro" id="IPR010541">
    <property type="entry name" value="Prp3_C"/>
</dbReference>
<dbReference type="Proteomes" id="UP000195557">
    <property type="component" value="Unassembled WGS sequence"/>
</dbReference>
<proteinExistence type="predicted"/>
<dbReference type="PANTHER" id="PTHR14212:SF0">
    <property type="entry name" value="U4_U6 SMALL NUCLEAR RIBONUCLEOPROTEIN PRP3"/>
    <property type="match status" value="1"/>
</dbReference>
<evidence type="ECO:0000256" key="2">
    <source>
        <dbReference type="ARBA" id="ARBA00022664"/>
    </source>
</evidence>
<organism evidence="7">
    <name type="scientific">Ostreococcus tauri</name>
    <name type="common">Marine green alga</name>
    <dbReference type="NCBI Taxonomy" id="70448"/>
    <lineage>
        <taxon>Eukaryota</taxon>
        <taxon>Viridiplantae</taxon>
        <taxon>Chlorophyta</taxon>
        <taxon>Mamiellophyceae</taxon>
        <taxon>Mamiellales</taxon>
        <taxon>Bathycoccaceae</taxon>
        <taxon>Ostreococcus</taxon>
    </lineage>
</organism>
<name>A0A1Y5IJJ9_OSTTA</name>
<reference evidence="7" key="1">
    <citation type="submission" date="2017-04" db="EMBL/GenBank/DDBJ databases">
        <title>Population genomics of picophytoplankton unveils novel chromosome hypervariability.</title>
        <authorList>
            <consortium name="DOE Joint Genome Institute"/>
            <person name="Blanc-Mathieu R."/>
            <person name="Krasovec M."/>
            <person name="Hebrard M."/>
            <person name="Yau S."/>
            <person name="Desgranges E."/>
            <person name="Martin J."/>
            <person name="Schackwitz W."/>
            <person name="Kuo A."/>
            <person name="Salin G."/>
            <person name="Donnadieu C."/>
            <person name="Desdevises Y."/>
            <person name="Sanchez-Ferandin S."/>
            <person name="Moreau H."/>
            <person name="Rivals E."/>
            <person name="Grigoriev I.V."/>
            <person name="Grimsley N."/>
            <person name="Eyre-Walker A."/>
            <person name="Piganeau G."/>
        </authorList>
    </citation>
    <scope>NUCLEOTIDE SEQUENCE [LARGE SCALE GENOMIC DNA]</scope>
    <source>
        <strain evidence="7">RCC 1115</strain>
    </source>
</reference>
<feature type="domain" description="Small nuclear ribonucleoprotein Prp3 C-terminal" evidence="5">
    <location>
        <begin position="394"/>
        <end position="515"/>
    </location>
</feature>
<evidence type="ECO:0000256" key="1">
    <source>
        <dbReference type="ARBA" id="ARBA00004123"/>
    </source>
</evidence>